<dbReference type="GO" id="GO:0046872">
    <property type="term" value="F:metal ion binding"/>
    <property type="evidence" value="ECO:0007669"/>
    <property type="project" value="UniProtKB-KW"/>
</dbReference>
<name>A0A832VZS9_9EURY</name>
<dbReference type="GO" id="GO:0016787">
    <property type="term" value="F:hydrolase activity"/>
    <property type="evidence" value="ECO:0007669"/>
    <property type="project" value="UniProtKB-KW"/>
</dbReference>
<evidence type="ECO:0000256" key="2">
    <source>
        <dbReference type="ARBA" id="ARBA00022723"/>
    </source>
</evidence>
<dbReference type="CDD" id="cd06262">
    <property type="entry name" value="metallo-hydrolase-like_MBL-fold"/>
    <property type="match status" value="1"/>
</dbReference>
<comment type="cofactor">
    <cofactor evidence="1">
        <name>Zn(2+)</name>
        <dbReference type="ChEBI" id="CHEBI:29105"/>
    </cofactor>
</comment>
<evidence type="ECO:0000313" key="6">
    <source>
        <dbReference type="EMBL" id="HIH69814.1"/>
    </source>
</evidence>
<gene>
    <name evidence="6" type="ORF">HA299_04245</name>
</gene>
<dbReference type="RefSeq" id="WP_042685144.1">
    <property type="nucleotide sequence ID" value="NZ_DUIH01000013.1"/>
</dbReference>
<dbReference type="SMART" id="SM00849">
    <property type="entry name" value="Lactamase_B"/>
    <property type="match status" value="1"/>
</dbReference>
<protein>
    <submittedName>
        <fullName evidence="6">MBL fold metallo-hydrolase</fullName>
    </submittedName>
</protein>
<dbReference type="InterPro" id="IPR001279">
    <property type="entry name" value="Metallo-B-lactamas"/>
</dbReference>
<dbReference type="InterPro" id="IPR036866">
    <property type="entry name" value="RibonucZ/Hydroxyglut_hydro"/>
</dbReference>
<keyword evidence="2" id="KW-0479">Metal-binding</keyword>
<dbReference type="EMBL" id="DUIH01000013">
    <property type="protein sequence ID" value="HIH69814.1"/>
    <property type="molecule type" value="Genomic_DNA"/>
</dbReference>
<evidence type="ECO:0000256" key="3">
    <source>
        <dbReference type="ARBA" id="ARBA00022801"/>
    </source>
</evidence>
<accession>A0A832VZS9</accession>
<sequence length="212" mass="23054">MLVEHIPPLGAGSNVYLVDDVLIDAGMDAQRVLERVLEYLEGRSTALRMVVLTHAHFDHTAAVQEIVEHTGALVAMGEHDAQHLADPTYSVAGWFGGVPPHITPDVVLSEGDEVQAGDAVLEVLSTPGHTRGSICLLERESASLFSGDTVYADGGFGRCDLPGGSCHDLLRTLERLSRLDVRRLYPGHGRSVEERAFEHIKLAYQIARSVLR</sequence>
<dbReference type="Proteomes" id="UP000600363">
    <property type="component" value="Unassembled WGS sequence"/>
</dbReference>
<dbReference type="SUPFAM" id="SSF56281">
    <property type="entry name" value="Metallo-hydrolase/oxidoreductase"/>
    <property type="match status" value="1"/>
</dbReference>
<comment type="caution">
    <text evidence="6">The sequence shown here is derived from an EMBL/GenBank/DDBJ whole genome shotgun (WGS) entry which is preliminary data.</text>
</comment>
<dbReference type="Pfam" id="PF00753">
    <property type="entry name" value="Lactamase_B"/>
    <property type="match status" value="1"/>
</dbReference>
<dbReference type="PANTHER" id="PTHR46233:SF3">
    <property type="entry name" value="HYDROXYACYLGLUTATHIONE HYDROLASE GLOC"/>
    <property type="match status" value="1"/>
</dbReference>
<evidence type="ECO:0000313" key="7">
    <source>
        <dbReference type="Proteomes" id="UP000600363"/>
    </source>
</evidence>
<reference evidence="6" key="1">
    <citation type="journal article" date="2020" name="bioRxiv">
        <title>A rank-normalized archaeal taxonomy based on genome phylogeny resolves widespread incomplete and uneven classifications.</title>
        <authorList>
            <person name="Rinke C."/>
            <person name="Chuvochina M."/>
            <person name="Mussig A.J."/>
            <person name="Chaumeil P.-A."/>
            <person name="Waite D.W."/>
            <person name="Whitman W.B."/>
            <person name="Parks D.H."/>
            <person name="Hugenholtz P."/>
        </authorList>
    </citation>
    <scope>NUCLEOTIDE SEQUENCE</scope>
    <source>
        <strain evidence="6">UBA12518</strain>
    </source>
</reference>
<dbReference type="InterPro" id="IPR051453">
    <property type="entry name" value="MBL_Glyoxalase_II"/>
</dbReference>
<feature type="domain" description="Metallo-beta-lactamase" evidence="5">
    <location>
        <begin position="12"/>
        <end position="188"/>
    </location>
</feature>
<evidence type="ECO:0000256" key="4">
    <source>
        <dbReference type="ARBA" id="ARBA00022833"/>
    </source>
</evidence>
<keyword evidence="4" id="KW-0862">Zinc</keyword>
<evidence type="ECO:0000256" key="1">
    <source>
        <dbReference type="ARBA" id="ARBA00001947"/>
    </source>
</evidence>
<dbReference type="AlphaFoldDB" id="A0A832VZS9"/>
<proteinExistence type="predicted"/>
<dbReference type="PANTHER" id="PTHR46233">
    <property type="entry name" value="HYDROXYACYLGLUTATHIONE HYDROLASE GLOC"/>
    <property type="match status" value="1"/>
</dbReference>
<evidence type="ECO:0000259" key="5">
    <source>
        <dbReference type="SMART" id="SM00849"/>
    </source>
</evidence>
<dbReference type="Gene3D" id="3.60.15.10">
    <property type="entry name" value="Ribonuclease Z/Hydroxyacylglutathione hydrolase-like"/>
    <property type="match status" value="1"/>
</dbReference>
<organism evidence="6 7">
    <name type="scientific">Methermicoccus shengliensis</name>
    <dbReference type="NCBI Taxonomy" id="660064"/>
    <lineage>
        <taxon>Archaea</taxon>
        <taxon>Methanobacteriati</taxon>
        <taxon>Methanobacteriota</taxon>
        <taxon>Stenosarchaea group</taxon>
        <taxon>Methanomicrobia</taxon>
        <taxon>Methanosarcinales</taxon>
        <taxon>Methermicoccaceae</taxon>
        <taxon>Methermicoccus</taxon>
    </lineage>
</organism>
<keyword evidence="3 6" id="KW-0378">Hydrolase</keyword>